<reference evidence="2" key="1">
    <citation type="submission" date="2023-03" db="EMBL/GenBank/DDBJ databases">
        <title>Andean soil-derived lignocellulolytic bacterial consortium as a source of novel taxa and putative plastic-active enzymes.</title>
        <authorList>
            <person name="Diaz-Garcia L."/>
            <person name="Chuvochina M."/>
            <person name="Feuerriegel G."/>
            <person name="Bunk B."/>
            <person name="Sproer C."/>
            <person name="Streit W.R."/>
            <person name="Rodriguez L.M."/>
            <person name="Overmann J."/>
            <person name="Jimenez D.J."/>
        </authorList>
    </citation>
    <scope>NUCLEOTIDE SEQUENCE</scope>
    <source>
        <strain evidence="2">MAG 4610</strain>
    </source>
</reference>
<dbReference type="Gene3D" id="3.40.50.720">
    <property type="entry name" value="NAD(P)-binding Rossmann-like Domain"/>
    <property type="match status" value="1"/>
</dbReference>
<protein>
    <submittedName>
        <fullName evidence="2">SDR family oxidoreductase</fullName>
    </submittedName>
</protein>
<organism evidence="2 3">
    <name type="scientific">Candidatus Microbacterium phytovorans</name>
    <dbReference type="NCBI Taxonomy" id="3121374"/>
    <lineage>
        <taxon>Bacteria</taxon>
        <taxon>Bacillati</taxon>
        <taxon>Actinomycetota</taxon>
        <taxon>Actinomycetes</taxon>
        <taxon>Micrococcales</taxon>
        <taxon>Microbacteriaceae</taxon>
        <taxon>Microbacterium</taxon>
    </lineage>
</organism>
<dbReference type="EMBL" id="CP119321">
    <property type="protein sequence ID" value="WEK13077.1"/>
    <property type="molecule type" value="Genomic_DNA"/>
</dbReference>
<evidence type="ECO:0000313" key="3">
    <source>
        <dbReference type="Proteomes" id="UP001213972"/>
    </source>
</evidence>
<dbReference type="PANTHER" id="PTHR47129:SF1">
    <property type="entry name" value="NMRA-LIKE DOMAIN-CONTAINING PROTEIN"/>
    <property type="match status" value="1"/>
</dbReference>
<sequence>MTILVTAAGGQLGHLVVDALLRRGVAPEQIVAGARTVSKVVDLADRGVRVVPLDYDVPESIVAALDGVDSVLLISGSEAGARFEGHRRVIEAAKEAGTAKLVYTSLAHADTIDFVLAPEHEQTEEVLAASGVPAVVLRNNWYAENYVADVLRAADTGVIAASVGEATVAAASRADYAEAAAVVLIEDGHLGHTYELSGDHAVSYADIAAAATTVLGRDVAYVPLTSDQLQAGLADAGLDAGTIGFVSAMEDGIARGVLSPVHEDLARLIGRPTTPLVDALGEAVSAARVAG</sequence>
<dbReference type="InterPro" id="IPR036291">
    <property type="entry name" value="NAD(P)-bd_dom_sf"/>
</dbReference>
<name>A0AAJ5VZR6_9MICO</name>
<dbReference type="InterPro" id="IPR008030">
    <property type="entry name" value="NmrA-like"/>
</dbReference>
<feature type="domain" description="NmrA-like" evidence="1">
    <location>
        <begin position="2"/>
        <end position="227"/>
    </location>
</feature>
<dbReference type="PANTHER" id="PTHR47129">
    <property type="entry name" value="QUINONE OXIDOREDUCTASE 2"/>
    <property type="match status" value="1"/>
</dbReference>
<gene>
    <name evidence="2" type="ORF">P0Y48_11460</name>
</gene>
<dbReference type="SUPFAM" id="SSF51735">
    <property type="entry name" value="NAD(P)-binding Rossmann-fold domains"/>
    <property type="match status" value="1"/>
</dbReference>
<evidence type="ECO:0000259" key="1">
    <source>
        <dbReference type="Pfam" id="PF05368"/>
    </source>
</evidence>
<dbReference type="Gene3D" id="3.90.25.10">
    <property type="entry name" value="UDP-galactose 4-epimerase, domain 1"/>
    <property type="match status" value="1"/>
</dbReference>
<dbReference type="Pfam" id="PF05368">
    <property type="entry name" value="NmrA"/>
    <property type="match status" value="1"/>
</dbReference>
<accession>A0AAJ5VZR6</accession>
<dbReference type="Proteomes" id="UP001213972">
    <property type="component" value="Chromosome"/>
</dbReference>
<dbReference type="CDD" id="cd05269">
    <property type="entry name" value="TMR_SDR_a"/>
    <property type="match status" value="1"/>
</dbReference>
<evidence type="ECO:0000313" key="2">
    <source>
        <dbReference type="EMBL" id="WEK13077.1"/>
    </source>
</evidence>
<dbReference type="InterPro" id="IPR052718">
    <property type="entry name" value="NmrA-type_oxidoreductase"/>
</dbReference>
<dbReference type="AlphaFoldDB" id="A0AAJ5VZR6"/>
<proteinExistence type="predicted"/>